<protein>
    <submittedName>
        <fullName evidence="9">ABC transporter permease</fullName>
    </submittedName>
</protein>
<dbReference type="GO" id="GO:0055085">
    <property type="term" value="P:transmembrane transport"/>
    <property type="evidence" value="ECO:0007669"/>
    <property type="project" value="InterPro"/>
</dbReference>
<dbReference type="PANTHER" id="PTHR43386">
    <property type="entry name" value="OLIGOPEPTIDE TRANSPORT SYSTEM PERMEASE PROTEIN APPC"/>
    <property type="match status" value="1"/>
</dbReference>
<dbReference type="SUPFAM" id="SSF161098">
    <property type="entry name" value="MetI-like"/>
    <property type="match status" value="1"/>
</dbReference>
<dbReference type="RefSeq" id="WP_131893057.1">
    <property type="nucleotide sequence ID" value="NZ_SMKZ01000008.1"/>
</dbReference>
<comment type="subcellular location">
    <subcellularLocation>
        <location evidence="1 7">Cell membrane</location>
        <topology evidence="1 7">Multi-pass membrane protein</topology>
    </subcellularLocation>
</comment>
<evidence type="ECO:0000313" key="10">
    <source>
        <dbReference type="Proteomes" id="UP000294739"/>
    </source>
</evidence>
<dbReference type="AlphaFoldDB" id="A0A4V2Z3H3"/>
<sequence>MTTISVPAPSRLASGYRALGWVGVTSLVTLLVVVSAVLIGPMIWTIDPDKTDMARQFAPFSAQHPLGTDDFGRDILARLLHGGRLSLAGAGIILVGESVIGITVGAVAGIVGGRVDTVLSRLVDALLALPSLVVALALVGAMGKSFTNIIIALIITGWPWYARAYRGLFLLERRREYVEAARAIGVPLPLIVIRHVLPNVAGPLVVLLTVNLGAAILNLTSLSFLGLGVQAPQSEWGAMVNYGRVYFQTDPWIIAAPGLAIAITVVAVNLLGDALRDHLDPRQVAPRSVLRPPKR</sequence>
<dbReference type="PROSITE" id="PS50928">
    <property type="entry name" value="ABC_TM1"/>
    <property type="match status" value="1"/>
</dbReference>
<feature type="transmembrane region" description="Helical" evidence="7">
    <location>
        <begin position="87"/>
        <end position="110"/>
    </location>
</feature>
<accession>A0A4V2Z3H3</accession>
<feature type="transmembrane region" description="Helical" evidence="7">
    <location>
        <begin position="251"/>
        <end position="272"/>
    </location>
</feature>
<dbReference type="InParanoid" id="A0A4V2Z3H3"/>
<evidence type="ECO:0000256" key="4">
    <source>
        <dbReference type="ARBA" id="ARBA00022692"/>
    </source>
</evidence>
<evidence type="ECO:0000256" key="6">
    <source>
        <dbReference type="ARBA" id="ARBA00023136"/>
    </source>
</evidence>
<dbReference type="CDD" id="cd06261">
    <property type="entry name" value="TM_PBP2"/>
    <property type="match status" value="1"/>
</dbReference>
<dbReference type="PANTHER" id="PTHR43386:SF1">
    <property type="entry name" value="D,D-DIPEPTIDE TRANSPORT SYSTEM PERMEASE PROTEIN DDPC-RELATED"/>
    <property type="match status" value="1"/>
</dbReference>
<dbReference type="InterPro" id="IPR050366">
    <property type="entry name" value="BP-dependent_transpt_permease"/>
</dbReference>
<dbReference type="GO" id="GO:0005886">
    <property type="term" value="C:plasma membrane"/>
    <property type="evidence" value="ECO:0007669"/>
    <property type="project" value="UniProtKB-SubCell"/>
</dbReference>
<gene>
    <name evidence="9" type="ORF">E1269_07700</name>
</gene>
<dbReference type="OrthoDB" id="9812701at2"/>
<keyword evidence="2 7" id="KW-0813">Transport</keyword>
<feature type="domain" description="ABC transmembrane type-1" evidence="8">
    <location>
        <begin position="87"/>
        <end position="272"/>
    </location>
</feature>
<feature type="transmembrane region" description="Helical" evidence="7">
    <location>
        <begin position="122"/>
        <end position="140"/>
    </location>
</feature>
<dbReference type="Proteomes" id="UP000294739">
    <property type="component" value="Unassembled WGS sequence"/>
</dbReference>
<organism evidence="9 10">
    <name type="scientific">Jiangella asiatica</name>
    <dbReference type="NCBI Taxonomy" id="2530372"/>
    <lineage>
        <taxon>Bacteria</taxon>
        <taxon>Bacillati</taxon>
        <taxon>Actinomycetota</taxon>
        <taxon>Actinomycetes</taxon>
        <taxon>Jiangellales</taxon>
        <taxon>Jiangellaceae</taxon>
        <taxon>Jiangella</taxon>
    </lineage>
</organism>
<evidence type="ECO:0000313" key="9">
    <source>
        <dbReference type="EMBL" id="TDE12168.1"/>
    </source>
</evidence>
<evidence type="ECO:0000256" key="7">
    <source>
        <dbReference type="RuleBase" id="RU363032"/>
    </source>
</evidence>
<keyword evidence="5 7" id="KW-1133">Transmembrane helix</keyword>
<feature type="transmembrane region" description="Helical" evidence="7">
    <location>
        <begin position="204"/>
        <end position="231"/>
    </location>
</feature>
<feature type="transmembrane region" description="Helical" evidence="7">
    <location>
        <begin position="146"/>
        <end position="165"/>
    </location>
</feature>
<name>A0A4V2Z3H3_9ACTN</name>
<dbReference type="InterPro" id="IPR000515">
    <property type="entry name" value="MetI-like"/>
</dbReference>
<comment type="similarity">
    <text evidence="7">Belongs to the binding-protein-dependent transport system permease family.</text>
</comment>
<feature type="transmembrane region" description="Helical" evidence="7">
    <location>
        <begin position="21"/>
        <end position="44"/>
    </location>
</feature>
<evidence type="ECO:0000256" key="5">
    <source>
        <dbReference type="ARBA" id="ARBA00022989"/>
    </source>
</evidence>
<keyword evidence="10" id="KW-1185">Reference proteome</keyword>
<keyword evidence="6 7" id="KW-0472">Membrane</keyword>
<keyword evidence="3" id="KW-1003">Cell membrane</keyword>
<evidence type="ECO:0000256" key="2">
    <source>
        <dbReference type="ARBA" id="ARBA00022448"/>
    </source>
</evidence>
<proteinExistence type="inferred from homology"/>
<dbReference type="InterPro" id="IPR035906">
    <property type="entry name" value="MetI-like_sf"/>
</dbReference>
<reference evidence="9 10" key="1">
    <citation type="submission" date="2019-03" db="EMBL/GenBank/DDBJ databases">
        <title>Draft genome sequences of novel Actinobacteria.</title>
        <authorList>
            <person name="Sahin N."/>
            <person name="Ay H."/>
            <person name="Saygin H."/>
        </authorList>
    </citation>
    <scope>NUCLEOTIDE SEQUENCE [LARGE SCALE GENOMIC DNA]</scope>
    <source>
        <strain evidence="9 10">5K138</strain>
    </source>
</reference>
<evidence type="ECO:0000256" key="1">
    <source>
        <dbReference type="ARBA" id="ARBA00004651"/>
    </source>
</evidence>
<dbReference type="Pfam" id="PF00528">
    <property type="entry name" value="BPD_transp_1"/>
    <property type="match status" value="1"/>
</dbReference>
<dbReference type="Gene3D" id="1.10.3720.10">
    <property type="entry name" value="MetI-like"/>
    <property type="match status" value="1"/>
</dbReference>
<comment type="caution">
    <text evidence="9">The sequence shown here is derived from an EMBL/GenBank/DDBJ whole genome shotgun (WGS) entry which is preliminary data.</text>
</comment>
<dbReference type="EMBL" id="SMKZ01000008">
    <property type="protein sequence ID" value="TDE12168.1"/>
    <property type="molecule type" value="Genomic_DNA"/>
</dbReference>
<evidence type="ECO:0000259" key="8">
    <source>
        <dbReference type="PROSITE" id="PS50928"/>
    </source>
</evidence>
<keyword evidence="4 7" id="KW-0812">Transmembrane</keyword>
<evidence type="ECO:0000256" key="3">
    <source>
        <dbReference type="ARBA" id="ARBA00022475"/>
    </source>
</evidence>